<evidence type="ECO:0000313" key="1">
    <source>
        <dbReference type="EMBL" id="UVI29169.1"/>
    </source>
</evidence>
<organism evidence="1 2">
    <name type="scientific">Paenibacillus spongiae</name>
    <dbReference type="NCBI Taxonomy" id="2909671"/>
    <lineage>
        <taxon>Bacteria</taxon>
        <taxon>Bacillati</taxon>
        <taxon>Bacillota</taxon>
        <taxon>Bacilli</taxon>
        <taxon>Bacillales</taxon>
        <taxon>Paenibacillaceae</taxon>
        <taxon>Paenibacillus</taxon>
    </lineage>
</organism>
<dbReference type="RefSeq" id="WP_258385258.1">
    <property type="nucleotide sequence ID" value="NZ_CP091430.1"/>
</dbReference>
<keyword evidence="1" id="KW-0223">Dioxygenase</keyword>
<proteinExistence type="predicted"/>
<keyword evidence="1" id="KW-0560">Oxidoreductase</keyword>
<reference evidence="1" key="1">
    <citation type="submission" date="2022-01" db="EMBL/GenBank/DDBJ databases">
        <title>Paenibacillus spongiae sp. nov., isolated from marine sponge.</title>
        <authorList>
            <person name="Li Z."/>
            <person name="Zhang M."/>
        </authorList>
    </citation>
    <scope>NUCLEOTIDE SEQUENCE</scope>
    <source>
        <strain evidence="1">PHS-Z3</strain>
    </source>
</reference>
<dbReference type="GO" id="GO:0051213">
    <property type="term" value="F:dioxygenase activity"/>
    <property type="evidence" value="ECO:0007669"/>
    <property type="project" value="UniProtKB-KW"/>
</dbReference>
<name>A0ABY5S5I7_9BACL</name>
<dbReference type="EMBL" id="CP091430">
    <property type="protein sequence ID" value="UVI29169.1"/>
    <property type="molecule type" value="Genomic_DNA"/>
</dbReference>
<protein>
    <submittedName>
        <fullName evidence="1">Phytanoyl-CoA dioxygenase family protein</fullName>
    </submittedName>
</protein>
<dbReference type="InterPro" id="IPR008775">
    <property type="entry name" value="Phytyl_CoA_dOase-like"/>
</dbReference>
<accession>A0ABY5S5I7</accession>
<dbReference type="SUPFAM" id="SSF51197">
    <property type="entry name" value="Clavaminate synthase-like"/>
    <property type="match status" value="1"/>
</dbReference>
<dbReference type="Proteomes" id="UP001057877">
    <property type="component" value="Chromosome"/>
</dbReference>
<dbReference type="PANTHER" id="PTHR37563">
    <property type="entry name" value="PHYTANOYL-COA DIOXYGENASE FAMILY PROTEIN (AFU_ORTHOLOGUE AFUA_2G03330)"/>
    <property type="match status" value="1"/>
</dbReference>
<evidence type="ECO:0000313" key="2">
    <source>
        <dbReference type="Proteomes" id="UP001057877"/>
    </source>
</evidence>
<dbReference type="PANTHER" id="PTHR37563:SF2">
    <property type="entry name" value="PHYTANOYL-COA DIOXYGENASE FAMILY PROTEIN (AFU_ORTHOLOGUE AFUA_2G03330)"/>
    <property type="match status" value="1"/>
</dbReference>
<gene>
    <name evidence="1" type="ORF">L1F29_27660</name>
</gene>
<sequence length="259" mass="29335">MKISHEEISNRTLNPETVREAADQVRVNGFVVLEGMLSKEKVSGLHAVFMNLFEAHIAKTESNRGKNRTQMFLPFEGPFIDPEIVTNPFALPIMEELLGKDCAIKYFASDTPLPGSDYQAVHSDMKALYPESSVTLPTTGVVLNIPLVDFRADNGPVEIWPGGTHLIPENANRPEHIQKLAQQMHSEPVIMPAGSLLIRDIRMWHRGTPNQSDAARPNLAMVYFRSWFHTEPKIAIPRTTYESLSERAKQLFRFEHIYE</sequence>
<keyword evidence="2" id="KW-1185">Reference proteome</keyword>
<dbReference type="InterPro" id="IPR051961">
    <property type="entry name" value="Fungal_Metabolite_Diox"/>
</dbReference>
<dbReference type="Pfam" id="PF05721">
    <property type="entry name" value="PhyH"/>
    <property type="match status" value="1"/>
</dbReference>
<dbReference type="Gene3D" id="2.60.120.620">
    <property type="entry name" value="q2cbj1_9rhob like domain"/>
    <property type="match status" value="1"/>
</dbReference>